<dbReference type="RefSeq" id="WP_307453779.1">
    <property type="nucleotide sequence ID" value="NZ_JAUTAL010000001.1"/>
</dbReference>
<evidence type="ECO:0000313" key="1">
    <source>
        <dbReference type="EMBL" id="MDQ1096169.1"/>
    </source>
</evidence>
<dbReference type="EMBL" id="JAUTAL010000001">
    <property type="protein sequence ID" value="MDQ1096169.1"/>
    <property type="molecule type" value="Genomic_DNA"/>
</dbReference>
<accession>A0ABU0TGI7</accession>
<dbReference type="Proteomes" id="UP001225072">
    <property type="component" value="Unassembled WGS sequence"/>
</dbReference>
<evidence type="ECO:0000313" key="2">
    <source>
        <dbReference type="Proteomes" id="UP001225072"/>
    </source>
</evidence>
<name>A0ABU0TGI7_9FLAO</name>
<reference evidence="1 2" key="1">
    <citation type="submission" date="2023-07" db="EMBL/GenBank/DDBJ databases">
        <title>Functional and genomic diversity of the sorghum phyllosphere microbiome.</title>
        <authorList>
            <person name="Shade A."/>
        </authorList>
    </citation>
    <scope>NUCLEOTIDE SEQUENCE [LARGE SCALE GENOMIC DNA]</scope>
    <source>
        <strain evidence="1 2">SORGH_AS_1064</strain>
    </source>
</reference>
<gene>
    <name evidence="1" type="ORF">QE404_001316</name>
</gene>
<keyword evidence="2" id="KW-1185">Reference proteome</keyword>
<comment type="caution">
    <text evidence="1">The sequence shown here is derived from an EMBL/GenBank/DDBJ whole genome shotgun (WGS) entry which is preliminary data.</text>
</comment>
<protein>
    <submittedName>
        <fullName evidence="1">Uncharacterized protein</fullName>
    </submittedName>
</protein>
<proteinExistence type="predicted"/>
<organism evidence="1 2">
    <name type="scientific">Chryseobacterium camelliae</name>
    <dbReference type="NCBI Taxonomy" id="1265445"/>
    <lineage>
        <taxon>Bacteria</taxon>
        <taxon>Pseudomonadati</taxon>
        <taxon>Bacteroidota</taxon>
        <taxon>Flavobacteriia</taxon>
        <taxon>Flavobacteriales</taxon>
        <taxon>Weeksellaceae</taxon>
        <taxon>Chryseobacterium group</taxon>
        <taxon>Chryseobacterium</taxon>
    </lineage>
</organism>
<sequence>MKKVISIMNVIKLDRIISGAKSRTDSHLDQKLKSYDQKTILEILEYQKKNGLNNS</sequence>